<dbReference type="Proteomes" id="UP001500962">
    <property type="component" value="Unassembled WGS sequence"/>
</dbReference>
<dbReference type="InterPro" id="IPR014729">
    <property type="entry name" value="Rossmann-like_a/b/a_fold"/>
</dbReference>
<keyword evidence="4" id="KW-1185">Reference proteome</keyword>
<dbReference type="KEGG" id="hdo:MUK72_03360"/>
<protein>
    <submittedName>
        <fullName evidence="3">Universal stress protein</fullName>
    </submittedName>
</protein>
<organism evidence="2 5">
    <name type="scientific">Halococcus dombrowskii</name>
    <dbReference type="NCBI Taxonomy" id="179637"/>
    <lineage>
        <taxon>Archaea</taxon>
        <taxon>Methanobacteriati</taxon>
        <taxon>Methanobacteriota</taxon>
        <taxon>Stenosarchaea group</taxon>
        <taxon>Halobacteria</taxon>
        <taxon>Halobacteriales</taxon>
        <taxon>Halococcaceae</taxon>
        <taxon>Halococcus</taxon>
    </lineage>
</organism>
<evidence type="ECO:0000313" key="3">
    <source>
        <dbReference type="EMBL" id="UOO95754.1"/>
    </source>
</evidence>
<evidence type="ECO:0000313" key="2">
    <source>
        <dbReference type="EMBL" id="GAA0459327.1"/>
    </source>
</evidence>
<dbReference type="GeneID" id="71760854"/>
<reference evidence="3" key="2">
    <citation type="submission" date="2022-04" db="EMBL/GenBank/DDBJ databases">
        <title>Sequencing and genomic assembly of Halococcus dombrowskii.</title>
        <authorList>
            <person name="Lim S.W."/>
            <person name="MacLea K.S."/>
        </authorList>
    </citation>
    <scope>NUCLEOTIDE SEQUENCE</scope>
    <source>
        <strain evidence="3">H4</strain>
    </source>
</reference>
<dbReference type="SUPFAM" id="SSF52402">
    <property type="entry name" value="Adenine nucleotide alpha hydrolases-like"/>
    <property type="match status" value="1"/>
</dbReference>
<accession>A0AAV3SEQ6</accession>
<dbReference type="EMBL" id="BAAADN010000022">
    <property type="protein sequence ID" value="GAA0459327.1"/>
    <property type="molecule type" value="Genomic_DNA"/>
</dbReference>
<name>A0AAV3SEQ6_HALDO</name>
<gene>
    <name evidence="2" type="ORF">GCM10008985_14580</name>
    <name evidence="3" type="ORF">MUK72_03360</name>
</gene>
<reference evidence="2" key="3">
    <citation type="submission" date="2023-12" db="EMBL/GenBank/DDBJ databases">
        <authorList>
            <person name="Sun Q."/>
            <person name="Inoue M."/>
        </authorList>
    </citation>
    <scope>NUCLEOTIDE SEQUENCE</scope>
    <source>
        <strain evidence="2">JCM 12289</strain>
    </source>
</reference>
<dbReference type="AlphaFoldDB" id="A0AAV3SEQ6"/>
<evidence type="ECO:0000259" key="1">
    <source>
        <dbReference type="Pfam" id="PF00582"/>
    </source>
</evidence>
<dbReference type="EMBL" id="CP095005">
    <property type="protein sequence ID" value="UOO95754.1"/>
    <property type="molecule type" value="Genomic_DNA"/>
</dbReference>
<dbReference type="Proteomes" id="UP000830542">
    <property type="component" value="Chromosome"/>
</dbReference>
<evidence type="ECO:0000313" key="5">
    <source>
        <dbReference type="Proteomes" id="UP001500962"/>
    </source>
</evidence>
<dbReference type="Pfam" id="PF00582">
    <property type="entry name" value="Usp"/>
    <property type="match status" value="1"/>
</dbReference>
<dbReference type="Gene3D" id="3.40.50.620">
    <property type="entry name" value="HUPs"/>
    <property type="match status" value="1"/>
</dbReference>
<dbReference type="RefSeq" id="WP_244703947.1">
    <property type="nucleotide sequence ID" value="NZ_BAAADN010000022.1"/>
</dbReference>
<sequence length="141" mass="15095">MSEARDPFEIAVLPVASPEDARTTCAGAAAHLRRTGGQAVVVHVIEGTPPTDDGHPEHADETFAAAREAFDAANIDIETRLEYGEEIPETVFAVADEIDASAIAFTPRAGGRWLKLLSGDLTNALVTESDRPVVVLPERYE</sequence>
<reference evidence="2" key="1">
    <citation type="journal article" date="2014" name="Int. J. Syst. Evol. Microbiol.">
        <title>Complete genome sequence of Corynebacterium casei LMG S-19264T (=DSM 44701T), isolated from a smear-ripened cheese.</title>
        <authorList>
            <consortium name="US DOE Joint Genome Institute (JGI-PGF)"/>
            <person name="Walter F."/>
            <person name="Albersmeier A."/>
            <person name="Kalinowski J."/>
            <person name="Ruckert C."/>
        </authorList>
    </citation>
    <scope>NUCLEOTIDE SEQUENCE</scope>
    <source>
        <strain evidence="2">JCM 12289</strain>
    </source>
</reference>
<dbReference type="InterPro" id="IPR006016">
    <property type="entry name" value="UspA"/>
</dbReference>
<feature type="domain" description="UspA" evidence="1">
    <location>
        <begin position="11"/>
        <end position="137"/>
    </location>
</feature>
<proteinExistence type="predicted"/>
<evidence type="ECO:0000313" key="4">
    <source>
        <dbReference type="Proteomes" id="UP000830542"/>
    </source>
</evidence>